<feature type="transmembrane region" description="Helical" evidence="6">
    <location>
        <begin position="195"/>
        <end position="217"/>
    </location>
</feature>
<comment type="caution">
    <text evidence="7">The sequence shown here is derived from an EMBL/GenBank/DDBJ whole genome shotgun (WGS) entry which is preliminary data.</text>
</comment>
<dbReference type="PANTHER" id="PTHR21716">
    <property type="entry name" value="TRANSMEMBRANE PROTEIN"/>
    <property type="match status" value="1"/>
</dbReference>
<organism evidence="7 8">
    <name type="scientific">Catenovulum sediminis</name>
    <dbReference type="NCBI Taxonomy" id="1740262"/>
    <lineage>
        <taxon>Bacteria</taxon>
        <taxon>Pseudomonadati</taxon>
        <taxon>Pseudomonadota</taxon>
        <taxon>Gammaproteobacteria</taxon>
        <taxon>Alteromonadales</taxon>
        <taxon>Alteromonadaceae</taxon>
        <taxon>Catenovulum</taxon>
    </lineage>
</organism>
<keyword evidence="4 6" id="KW-1133">Transmembrane helix</keyword>
<reference evidence="7 8" key="1">
    <citation type="submission" date="2024-06" db="EMBL/GenBank/DDBJ databases">
        <authorList>
            <person name="Chen R.Y."/>
        </authorList>
    </citation>
    <scope>NUCLEOTIDE SEQUENCE [LARGE SCALE GENOMIC DNA]</scope>
    <source>
        <strain evidence="7 8">D2</strain>
    </source>
</reference>
<dbReference type="PANTHER" id="PTHR21716:SF64">
    <property type="entry name" value="AI-2 TRANSPORT PROTEIN TQSA"/>
    <property type="match status" value="1"/>
</dbReference>
<dbReference type="EMBL" id="JBELOE010000302">
    <property type="protein sequence ID" value="MER2494457.1"/>
    <property type="molecule type" value="Genomic_DNA"/>
</dbReference>
<comment type="subcellular location">
    <subcellularLocation>
        <location evidence="1">Membrane</location>
        <topology evidence="1">Multi-pass membrane protein</topology>
    </subcellularLocation>
</comment>
<keyword evidence="5 6" id="KW-0472">Membrane</keyword>
<proteinExistence type="inferred from homology"/>
<feature type="transmembrane region" description="Helical" evidence="6">
    <location>
        <begin position="289"/>
        <end position="311"/>
    </location>
</feature>
<evidence type="ECO:0000256" key="4">
    <source>
        <dbReference type="ARBA" id="ARBA00022989"/>
    </source>
</evidence>
<evidence type="ECO:0000256" key="3">
    <source>
        <dbReference type="ARBA" id="ARBA00022692"/>
    </source>
</evidence>
<dbReference type="Proteomes" id="UP001467690">
    <property type="component" value="Unassembled WGS sequence"/>
</dbReference>
<accession>A0ABV1RP12</accession>
<keyword evidence="8" id="KW-1185">Reference proteome</keyword>
<evidence type="ECO:0000256" key="2">
    <source>
        <dbReference type="ARBA" id="ARBA00009773"/>
    </source>
</evidence>
<feature type="transmembrane region" description="Helical" evidence="6">
    <location>
        <begin position="61"/>
        <end position="82"/>
    </location>
</feature>
<feature type="transmembrane region" description="Helical" evidence="6">
    <location>
        <begin position="31"/>
        <end position="52"/>
    </location>
</feature>
<dbReference type="NCBIfam" id="NF008930">
    <property type="entry name" value="PRK12287.1"/>
    <property type="match status" value="1"/>
</dbReference>
<protein>
    <submittedName>
        <fullName evidence="7">AI-2E family transporter</fullName>
    </submittedName>
</protein>
<dbReference type="RefSeq" id="WP_143872046.1">
    <property type="nucleotide sequence ID" value="NZ_CP041660.1"/>
</dbReference>
<evidence type="ECO:0000256" key="6">
    <source>
        <dbReference type="SAM" id="Phobius"/>
    </source>
</evidence>
<gene>
    <name evidence="7" type="ORF">ABS311_21520</name>
</gene>
<comment type="similarity">
    <text evidence="2">Belongs to the autoinducer-2 exporter (AI-2E) (TC 2.A.86) family.</text>
</comment>
<evidence type="ECO:0000256" key="1">
    <source>
        <dbReference type="ARBA" id="ARBA00004141"/>
    </source>
</evidence>
<evidence type="ECO:0000313" key="7">
    <source>
        <dbReference type="EMBL" id="MER2494457.1"/>
    </source>
</evidence>
<dbReference type="InterPro" id="IPR002549">
    <property type="entry name" value="AI-2E-like"/>
</dbReference>
<feature type="transmembrane region" description="Helical" evidence="6">
    <location>
        <begin position="142"/>
        <end position="161"/>
    </location>
</feature>
<evidence type="ECO:0000256" key="5">
    <source>
        <dbReference type="ARBA" id="ARBA00023136"/>
    </source>
</evidence>
<name>A0ABV1RP12_9ALTE</name>
<sequence length="366" mass="40392">MSITQNPAFRVFIFLAALVIVLAGIKTAQQLVVPFLLSIFIAIICQPVILFIERYRVPKMLAITIVILFVITLGFSLAGLVGNSLNSFSQDLPEYKTKLQNEIAWLSQQLATFNIHLNKEQLIEHFDPGAAMSLATNMLSGLGNTLTNFFLILLTTVFMLLEAGTIQKKLHLAWDDPYMHIDRIDRFLTSVNHYIAIKTVVSLGTGVLAGLLCWSMGLDYFVLWGVLGFLFNYIPNIGSIIAAIPAVLLAFIQLSPVGALFVGLGYMAINAIMGNMVEPKYMGKGLGLSTLVVFLSLVFWGWLLGTVGMLLSVPLTMVVKIACEGSESTRWFAVILSNQSEVNNKVEQLPEEVQLEIEKEVLTEKS</sequence>
<feature type="transmembrane region" description="Helical" evidence="6">
    <location>
        <begin position="7"/>
        <end position="25"/>
    </location>
</feature>
<dbReference type="Pfam" id="PF01594">
    <property type="entry name" value="AI-2E_transport"/>
    <property type="match status" value="1"/>
</dbReference>
<evidence type="ECO:0000313" key="8">
    <source>
        <dbReference type="Proteomes" id="UP001467690"/>
    </source>
</evidence>
<feature type="transmembrane region" description="Helical" evidence="6">
    <location>
        <begin position="229"/>
        <end position="252"/>
    </location>
</feature>
<keyword evidence="3 6" id="KW-0812">Transmembrane</keyword>